<accession>A0ABD3I9Z2</accession>
<feature type="region of interest" description="Disordered" evidence="1">
    <location>
        <begin position="45"/>
        <end position="76"/>
    </location>
</feature>
<keyword evidence="3" id="KW-1185">Reference proteome</keyword>
<reference evidence="2 3" key="1">
    <citation type="submission" date="2024-09" db="EMBL/GenBank/DDBJ databases">
        <title>Chromosome-scale assembly of Riccia sorocarpa.</title>
        <authorList>
            <person name="Paukszto L."/>
        </authorList>
    </citation>
    <scope>NUCLEOTIDE SEQUENCE [LARGE SCALE GENOMIC DNA]</scope>
    <source>
        <strain evidence="2">LP-2024</strain>
        <tissue evidence="2">Aerial parts of the thallus</tissue>
    </source>
</reference>
<organism evidence="2 3">
    <name type="scientific">Riccia sorocarpa</name>
    <dbReference type="NCBI Taxonomy" id="122646"/>
    <lineage>
        <taxon>Eukaryota</taxon>
        <taxon>Viridiplantae</taxon>
        <taxon>Streptophyta</taxon>
        <taxon>Embryophyta</taxon>
        <taxon>Marchantiophyta</taxon>
        <taxon>Marchantiopsida</taxon>
        <taxon>Marchantiidae</taxon>
        <taxon>Marchantiales</taxon>
        <taxon>Ricciaceae</taxon>
        <taxon>Riccia</taxon>
    </lineage>
</organism>
<proteinExistence type="predicted"/>
<evidence type="ECO:0000256" key="1">
    <source>
        <dbReference type="SAM" id="MobiDB-lite"/>
    </source>
</evidence>
<dbReference type="EMBL" id="JBJQOH010000001">
    <property type="protein sequence ID" value="KAL3700487.1"/>
    <property type="molecule type" value="Genomic_DNA"/>
</dbReference>
<name>A0ABD3I9Z2_9MARC</name>
<sequence length="271" mass="30548">MQRMQLIVPELCTERNYLYGAEHLGRNSVDTNVGIAAIAETVLESEPHDDDSAPWSHPGDLTDITPRPGRRPPPSLRSVDCDGEFVCCELMSATEDNILDLQKVSVHLRHNGQEVETFRSCCEFSQKFENCPNHSSPQDNLVAGVFCQALKHKTDELMARTILSESLDSVTESEWSKDEDDRGEDGGSSSDSDWMEYAEEICTEDLPRLGLVQLTDDFHSDPFEWRFADRTAHPIKLNLPTALIFWGKIQNLCQLGFGKRRILQTQTAATY</sequence>
<dbReference type="AlphaFoldDB" id="A0ABD3I9Z2"/>
<protein>
    <submittedName>
        <fullName evidence="2">Uncharacterized protein</fullName>
    </submittedName>
</protein>
<evidence type="ECO:0000313" key="3">
    <source>
        <dbReference type="Proteomes" id="UP001633002"/>
    </source>
</evidence>
<gene>
    <name evidence="2" type="ORF">R1sor_018509</name>
</gene>
<evidence type="ECO:0000313" key="2">
    <source>
        <dbReference type="EMBL" id="KAL3700487.1"/>
    </source>
</evidence>
<dbReference type="Proteomes" id="UP001633002">
    <property type="component" value="Unassembled WGS sequence"/>
</dbReference>
<feature type="region of interest" description="Disordered" evidence="1">
    <location>
        <begin position="171"/>
        <end position="192"/>
    </location>
</feature>
<comment type="caution">
    <text evidence="2">The sequence shown here is derived from an EMBL/GenBank/DDBJ whole genome shotgun (WGS) entry which is preliminary data.</text>
</comment>